<dbReference type="InterPro" id="IPR044053">
    <property type="entry name" value="AsaB-like"/>
</dbReference>
<comment type="similarity">
    <text evidence="2">Belongs to the asaB hydroxylase/desaturase family.</text>
</comment>
<evidence type="ECO:0000256" key="2">
    <source>
        <dbReference type="ARBA" id="ARBA00023604"/>
    </source>
</evidence>
<accession>A0A0F4G6U8</accession>
<evidence type="ECO:0000313" key="4">
    <source>
        <dbReference type="Proteomes" id="UP000033647"/>
    </source>
</evidence>
<dbReference type="GO" id="GO:0016491">
    <property type="term" value="F:oxidoreductase activity"/>
    <property type="evidence" value="ECO:0007669"/>
    <property type="project" value="UniProtKB-KW"/>
</dbReference>
<dbReference type="AlphaFoldDB" id="A0A0F4G6U8"/>
<proteinExistence type="inferred from homology"/>
<gene>
    <name evidence="3" type="ORF">TI39_contig4417g00004</name>
</gene>
<keyword evidence="1" id="KW-0560">Oxidoreductase</keyword>
<protein>
    <recommendedName>
        <fullName evidence="5">Methyltransferase like protein</fullName>
    </recommendedName>
</protein>
<comment type="caution">
    <text evidence="3">The sequence shown here is derived from an EMBL/GenBank/DDBJ whole genome shotgun (WGS) entry which is preliminary data.</text>
</comment>
<sequence length="299" mass="34062">MSAAQHPEYTTGTLGFWNGTKDGKEATIVDFATGETNLNRPKELSVLVCDTRKIQDKPTLLSNGYQLSDAGTLVTEEQFTQSSTAEGKAFIQDVYFKECVDVIRSLVPDVGEILPWSFRCREQKGVDKQQTEDNVREPEARYAPRPIAHLDRDTAMATTALEDYVGKEGAKDLLAKYENWAQVNVWRPIGLPATKWPLCLLNHDRIPDWSYATHVERLYPYNDPRMADRGGKSYDSLVKPDERYDYYYVSDMTPQECLVFCSFHSDPKLAVPHSAFWDNSTPEDAPNRRSIEVRSLVFF</sequence>
<dbReference type="PANTHER" id="PTHR34598">
    <property type="entry name" value="BLL6449 PROTEIN"/>
    <property type="match status" value="1"/>
</dbReference>
<evidence type="ECO:0000313" key="3">
    <source>
        <dbReference type="EMBL" id="KJX93088.1"/>
    </source>
</evidence>
<organism evidence="3 4">
    <name type="scientific">Zymoseptoria brevis</name>
    <dbReference type="NCBI Taxonomy" id="1047168"/>
    <lineage>
        <taxon>Eukaryota</taxon>
        <taxon>Fungi</taxon>
        <taxon>Dikarya</taxon>
        <taxon>Ascomycota</taxon>
        <taxon>Pezizomycotina</taxon>
        <taxon>Dothideomycetes</taxon>
        <taxon>Dothideomycetidae</taxon>
        <taxon>Mycosphaerellales</taxon>
        <taxon>Mycosphaerellaceae</taxon>
        <taxon>Zymoseptoria</taxon>
    </lineage>
</organism>
<dbReference type="Proteomes" id="UP000033647">
    <property type="component" value="Unassembled WGS sequence"/>
</dbReference>
<name>A0A0F4G6U8_9PEZI</name>
<dbReference type="OrthoDB" id="412788at2759"/>
<reference evidence="3 4" key="1">
    <citation type="submission" date="2015-03" db="EMBL/GenBank/DDBJ databases">
        <title>RNA-seq based gene annotation and comparative genomics of four Zymoseptoria species reveal species-specific pathogenicity related genes and transposable element activity.</title>
        <authorList>
            <person name="Grandaubert J."/>
            <person name="Bhattacharyya A."/>
            <person name="Stukenbrock E.H."/>
        </authorList>
    </citation>
    <scope>NUCLEOTIDE SEQUENCE [LARGE SCALE GENOMIC DNA]</scope>
    <source>
        <strain evidence="3 4">Zb18110</strain>
    </source>
</reference>
<keyword evidence="4" id="KW-1185">Reference proteome</keyword>
<dbReference type="NCBIfam" id="NF041278">
    <property type="entry name" value="CmcJ_NvfI_EfuI"/>
    <property type="match status" value="1"/>
</dbReference>
<evidence type="ECO:0000256" key="1">
    <source>
        <dbReference type="ARBA" id="ARBA00023002"/>
    </source>
</evidence>
<dbReference type="EMBL" id="LAFY01004376">
    <property type="protein sequence ID" value="KJX93088.1"/>
    <property type="molecule type" value="Genomic_DNA"/>
</dbReference>
<evidence type="ECO:0008006" key="5">
    <source>
        <dbReference type="Google" id="ProtNLM"/>
    </source>
</evidence>
<dbReference type="PANTHER" id="PTHR34598:SF3">
    <property type="entry name" value="OXIDOREDUCTASE AN1597"/>
    <property type="match status" value="1"/>
</dbReference>